<dbReference type="InterPro" id="IPR002471">
    <property type="entry name" value="Pept_S9_AS"/>
</dbReference>
<comment type="caution">
    <text evidence="3">The sequence shown here is derived from an EMBL/GenBank/DDBJ whole genome shotgun (WGS) entry which is preliminary data.</text>
</comment>
<dbReference type="Proteomes" id="UP000256980">
    <property type="component" value="Unassembled WGS sequence"/>
</dbReference>
<dbReference type="Pfam" id="PF12146">
    <property type="entry name" value="Hydrolase_4"/>
    <property type="match status" value="1"/>
</dbReference>
<gene>
    <name evidence="3" type="ORF">DFQ10_102140</name>
</gene>
<dbReference type="GO" id="GO:0006508">
    <property type="term" value="P:proteolysis"/>
    <property type="evidence" value="ECO:0007669"/>
    <property type="project" value="InterPro"/>
</dbReference>
<feature type="domain" description="Serine aminopeptidase S33" evidence="2">
    <location>
        <begin position="205"/>
        <end position="291"/>
    </location>
</feature>
<evidence type="ECO:0000313" key="3">
    <source>
        <dbReference type="EMBL" id="RED45272.1"/>
    </source>
</evidence>
<name>A0A3D9H722_9FLAO</name>
<evidence type="ECO:0000256" key="1">
    <source>
        <dbReference type="ARBA" id="ARBA00022801"/>
    </source>
</evidence>
<accession>A0A3D9H722</accession>
<dbReference type="InterPro" id="IPR029058">
    <property type="entry name" value="AB_hydrolase_fold"/>
</dbReference>
<organism evidence="3 4">
    <name type="scientific">Winogradskyella eximia</name>
    <dbReference type="NCBI Taxonomy" id="262006"/>
    <lineage>
        <taxon>Bacteria</taxon>
        <taxon>Pseudomonadati</taxon>
        <taxon>Bacteroidota</taxon>
        <taxon>Flavobacteriia</taxon>
        <taxon>Flavobacteriales</taxon>
        <taxon>Flavobacteriaceae</taxon>
        <taxon>Winogradskyella</taxon>
    </lineage>
</organism>
<sequence length="477" mass="53587">MPNNFRQVKIQSKMKTVVTLIVVFIVSIVSAYSQNILGDWNGEAKRGEKLITFVFKIEQEDSKYSTTMSVPTFRVSGIKPSTTTFTDGKLIINGANVGMRYEGVFNKDTQQFEGTYKEGGVELVLNLKRGNVKTTDSRRPQEPAKPYPYYEEEVVFQNTEAKIELAGTLTLPNKNGKFPVVILISGSGPQDRDESFMGHKPFLVLSDYLTRQGIGVLRFDDRGHGESTGDFGNATTEDFSKDVLSAIDYLKTRNDVDIKNIGLIGHSEGGIIAPLAANNSNDVAFMVLLASTGISGTELSVMQSKTLRQFPIEDEVAYEKNTRKAIAIVTSNKSESEIKEELTTHYNDFLRPILTSLNVPDEKINLFIDGQLKTSLKPWSRYFLQYNPADEFEKLQIPILSLNGSKDTQVNAKINQEGIRQALIKGGNQDYKIVELKNLNHFFQECEIGNMDEYRKIEQTFSPIALKEISNWILKRI</sequence>
<dbReference type="PROSITE" id="PS00708">
    <property type="entry name" value="PRO_ENDOPEP_SER"/>
    <property type="match status" value="1"/>
</dbReference>
<dbReference type="PANTHER" id="PTHR43265">
    <property type="entry name" value="ESTERASE ESTD"/>
    <property type="match status" value="1"/>
</dbReference>
<proteinExistence type="predicted"/>
<dbReference type="SUPFAM" id="SSF53474">
    <property type="entry name" value="alpha/beta-Hydrolases"/>
    <property type="match status" value="1"/>
</dbReference>
<evidence type="ECO:0000313" key="4">
    <source>
        <dbReference type="Proteomes" id="UP000256980"/>
    </source>
</evidence>
<dbReference type="PANTHER" id="PTHR43265:SF1">
    <property type="entry name" value="ESTERASE ESTD"/>
    <property type="match status" value="1"/>
</dbReference>
<dbReference type="Gene3D" id="3.40.50.1820">
    <property type="entry name" value="alpha/beta hydrolase"/>
    <property type="match status" value="1"/>
</dbReference>
<protein>
    <recommendedName>
        <fullName evidence="2">Serine aminopeptidase S33 domain-containing protein</fullName>
    </recommendedName>
</protein>
<dbReference type="InterPro" id="IPR022742">
    <property type="entry name" value="Hydrolase_4"/>
</dbReference>
<keyword evidence="1" id="KW-0378">Hydrolase</keyword>
<reference evidence="3 4" key="1">
    <citation type="submission" date="2018-07" db="EMBL/GenBank/DDBJ databases">
        <title>Genomic Encyclopedia of Type Strains, Phase III (KMG-III): the genomes of soil and plant-associated and newly described type strains.</title>
        <authorList>
            <person name="Whitman W."/>
        </authorList>
    </citation>
    <scope>NUCLEOTIDE SEQUENCE [LARGE SCALE GENOMIC DNA]</scope>
    <source>
        <strain evidence="3 4">CECT 7946</strain>
    </source>
</reference>
<dbReference type="GO" id="GO:0052689">
    <property type="term" value="F:carboxylic ester hydrolase activity"/>
    <property type="evidence" value="ECO:0007669"/>
    <property type="project" value="TreeGrafter"/>
</dbReference>
<evidence type="ECO:0000259" key="2">
    <source>
        <dbReference type="Pfam" id="PF12146"/>
    </source>
</evidence>
<dbReference type="GO" id="GO:0004252">
    <property type="term" value="F:serine-type endopeptidase activity"/>
    <property type="evidence" value="ECO:0007669"/>
    <property type="project" value="InterPro"/>
</dbReference>
<dbReference type="InterPro" id="IPR053145">
    <property type="entry name" value="AB_hydrolase_Est10"/>
</dbReference>
<dbReference type="EMBL" id="QRDV01000002">
    <property type="protein sequence ID" value="RED45272.1"/>
    <property type="molecule type" value="Genomic_DNA"/>
</dbReference>
<dbReference type="AlphaFoldDB" id="A0A3D9H722"/>
<dbReference type="OrthoDB" id="9809549at2"/>
<keyword evidence="4" id="KW-1185">Reference proteome</keyword>